<feature type="transmembrane region" description="Helical" evidence="1">
    <location>
        <begin position="38"/>
        <end position="57"/>
    </location>
</feature>
<name>A0ABU5KIX6_9BACL</name>
<gene>
    <name evidence="2" type="ORF">UFB30_03080</name>
</gene>
<reference evidence="2 3" key="1">
    <citation type="submission" date="2023-12" db="EMBL/GenBank/DDBJ databases">
        <title>Jeotgalibacillus haloalkaliphilus sp. nov., a novel salt-tolerant bacteria, isolated from the estuary of the Fenhe River into the Yellow River.</title>
        <authorList>
            <person name="Li Y."/>
        </authorList>
    </citation>
    <scope>NUCLEOTIDE SEQUENCE [LARGE SCALE GENOMIC DNA]</scope>
    <source>
        <strain evidence="2 3">HH7-29</strain>
    </source>
</reference>
<feature type="transmembrane region" description="Helical" evidence="1">
    <location>
        <begin position="69"/>
        <end position="96"/>
    </location>
</feature>
<feature type="transmembrane region" description="Helical" evidence="1">
    <location>
        <begin position="108"/>
        <end position="128"/>
    </location>
</feature>
<keyword evidence="1" id="KW-0472">Membrane</keyword>
<evidence type="ECO:0000256" key="1">
    <source>
        <dbReference type="SAM" id="Phobius"/>
    </source>
</evidence>
<dbReference type="EMBL" id="JAXQNN010000001">
    <property type="protein sequence ID" value="MDZ5711186.1"/>
    <property type="molecule type" value="Genomic_DNA"/>
</dbReference>
<comment type="caution">
    <text evidence="2">The sequence shown here is derived from an EMBL/GenBank/DDBJ whole genome shotgun (WGS) entry which is preliminary data.</text>
</comment>
<keyword evidence="1" id="KW-1133">Transmembrane helix</keyword>
<evidence type="ECO:0000313" key="3">
    <source>
        <dbReference type="Proteomes" id="UP001292084"/>
    </source>
</evidence>
<feature type="transmembrane region" description="Helical" evidence="1">
    <location>
        <begin position="6"/>
        <end position="26"/>
    </location>
</feature>
<evidence type="ECO:0000313" key="2">
    <source>
        <dbReference type="EMBL" id="MDZ5711186.1"/>
    </source>
</evidence>
<dbReference type="Proteomes" id="UP001292084">
    <property type="component" value="Unassembled WGS sequence"/>
</dbReference>
<organism evidence="2 3">
    <name type="scientific">Jeotgalibacillus haloalkalitolerans</name>
    <dbReference type="NCBI Taxonomy" id="3104292"/>
    <lineage>
        <taxon>Bacteria</taxon>
        <taxon>Bacillati</taxon>
        <taxon>Bacillota</taxon>
        <taxon>Bacilli</taxon>
        <taxon>Bacillales</taxon>
        <taxon>Caryophanaceae</taxon>
        <taxon>Jeotgalibacillus</taxon>
    </lineage>
</organism>
<dbReference type="RefSeq" id="WP_322420203.1">
    <property type="nucleotide sequence ID" value="NZ_JAXQNN010000001.1"/>
</dbReference>
<accession>A0ABU5KIX6</accession>
<protein>
    <submittedName>
        <fullName evidence="2">Uncharacterized protein</fullName>
    </submittedName>
</protein>
<proteinExistence type="predicted"/>
<sequence length="261" mass="30379">MVITATIILIFGLPFLWLILLSADVTNGKREKIEWKKPGILFLSLTLISVLVNIYFYSSYHLPFFQNSFGMMVALIVTGAFLLIFSIVNIIVHIVHKGAPKSFYNPKGLWIFTGVFCFVILFFTAWVYPFAQKMSYSYKVDKAVEALSEEETNEEVSVLFMNSEQECFRSGCYDEEYSNFFYVKNNLDEEKEVQVRIRALDADQNELKIVESDIMTLDGGELRLVETKETNDKTNVWSRSSFETDVRTHYYESMFRFRDTE</sequence>
<keyword evidence="3" id="KW-1185">Reference proteome</keyword>
<keyword evidence="1" id="KW-0812">Transmembrane</keyword>